<name>A0A0U2XH16_9ENTE</name>
<dbReference type="EMBL" id="CP013655">
    <property type="protein sequence ID" value="ALS36637.1"/>
    <property type="molecule type" value="Genomic_DNA"/>
</dbReference>
<feature type="DNA-binding region" description="OmpR/PhoB-type" evidence="4">
    <location>
        <begin position="152"/>
        <end position="254"/>
    </location>
</feature>
<gene>
    <name evidence="7" type="ORF">ATZ35_05510</name>
</gene>
<protein>
    <recommendedName>
        <fullName evidence="6">OmpR/PhoB-type domain-containing protein</fullName>
    </recommendedName>
</protein>
<sequence>MRKKIIILTDTLSANGLLQNSLLNMDYEIMVSKDILTQPKDKEFYFLQNFDLIIYQQSMYSGLKESFLDNLALLNKPIVVLTFESEQVSKSKYLNNANVSFVRYPISVTDLASKLAAIFEESASRTGKNSQERAVSHSGNNEGASQNTSPFSTVVKVKKQYSFQLKDRTLIIDNWLIPLTKKEHQVLEHFIKSDQRVFSSQSLCEAIWTNAKQKNKQALLSNLINRIKQKIMEKTSIFEPFILNKKGIGYYLNQEFVVLDEQNDEKIRELLVGSL</sequence>
<dbReference type="Pfam" id="PF00486">
    <property type="entry name" value="Trans_reg_C"/>
    <property type="match status" value="1"/>
</dbReference>
<dbReference type="Gene3D" id="1.10.10.10">
    <property type="entry name" value="Winged helix-like DNA-binding domain superfamily/Winged helix DNA-binding domain"/>
    <property type="match status" value="1"/>
</dbReference>
<reference evidence="8" key="1">
    <citation type="submission" date="2015-12" db="EMBL/GenBank/DDBJ databases">
        <authorList>
            <person name="Lauer A."/>
            <person name="Humrighouse B."/>
            <person name="Loparev V."/>
            <person name="Shewmaker P.L."/>
            <person name="Whitney A.M."/>
            <person name="McLaughlin R.W."/>
        </authorList>
    </citation>
    <scope>NUCLEOTIDE SEQUENCE [LARGE SCALE GENOMIC DNA]</scope>
    <source>
        <strain evidence="8">LMG 26678</strain>
    </source>
</reference>
<dbReference type="STRING" id="118060.ATZ35_05510"/>
<evidence type="ECO:0000313" key="8">
    <source>
        <dbReference type="Proteomes" id="UP000067523"/>
    </source>
</evidence>
<dbReference type="KEGG" id="erx:ATZ35_05510"/>
<evidence type="ECO:0000256" key="3">
    <source>
        <dbReference type="ARBA" id="ARBA00023163"/>
    </source>
</evidence>
<accession>A0A0U2XH16</accession>
<proteinExistence type="predicted"/>
<keyword evidence="8" id="KW-1185">Reference proteome</keyword>
<dbReference type="InterPro" id="IPR036388">
    <property type="entry name" value="WH-like_DNA-bd_sf"/>
</dbReference>
<dbReference type="GO" id="GO:0003677">
    <property type="term" value="F:DNA binding"/>
    <property type="evidence" value="ECO:0007669"/>
    <property type="project" value="UniProtKB-UniRule"/>
</dbReference>
<feature type="domain" description="OmpR/PhoB-type" evidence="6">
    <location>
        <begin position="152"/>
        <end position="254"/>
    </location>
</feature>
<keyword evidence="2 4" id="KW-0238">DNA-binding</keyword>
<feature type="compositionally biased region" description="Polar residues" evidence="5">
    <location>
        <begin position="136"/>
        <end position="147"/>
    </location>
</feature>
<organism evidence="7 8">
    <name type="scientific">Enterococcus rotai</name>
    <dbReference type="NCBI Taxonomy" id="118060"/>
    <lineage>
        <taxon>Bacteria</taxon>
        <taxon>Bacillati</taxon>
        <taxon>Bacillota</taxon>
        <taxon>Bacilli</taxon>
        <taxon>Lactobacillales</taxon>
        <taxon>Enterococcaceae</taxon>
        <taxon>Enterococcus</taxon>
    </lineage>
</organism>
<feature type="region of interest" description="Disordered" evidence="5">
    <location>
        <begin position="128"/>
        <end position="147"/>
    </location>
</feature>
<dbReference type="SMART" id="SM00862">
    <property type="entry name" value="Trans_reg_C"/>
    <property type="match status" value="1"/>
</dbReference>
<evidence type="ECO:0000256" key="4">
    <source>
        <dbReference type="PROSITE-ProRule" id="PRU01091"/>
    </source>
</evidence>
<keyword evidence="1" id="KW-0805">Transcription regulation</keyword>
<dbReference type="RefSeq" id="WP_208929865.1">
    <property type="nucleotide sequence ID" value="NZ_CP013655.1"/>
</dbReference>
<dbReference type="InterPro" id="IPR016032">
    <property type="entry name" value="Sig_transdc_resp-reg_C-effctor"/>
</dbReference>
<dbReference type="GO" id="GO:0000160">
    <property type="term" value="P:phosphorelay signal transduction system"/>
    <property type="evidence" value="ECO:0007669"/>
    <property type="project" value="InterPro"/>
</dbReference>
<dbReference type="InterPro" id="IPR001867">
    <property type="entry name" value="OmpR/PhoB-type_DNA-bd"/>
</dbReference>
<evidence type="ECO:0000313" key="7">
    <source>
        <dbReference type="EMBL" id="ALS36637.1"/>
    </source>
</evidence>
<dbReference type="GO" id="GO:0006355">
    <property type="term" value="P:regulation of DNA-templated transcription"/>
    <property type="evidence" value="ECO:0007669"/>
    <property type="project" value="InterPro"/>
</dbReference>
<dbReference type="SUPFAM" id="SSF46894">
    <property type="entry name" value="C-terminal effector domain of the bipartite response regulators"/>
    <property type="match status" value="1"/>
</dbReference>
<evidence type="ECO:0000256" key="2">
    <source>
        <dbReference type="ARBA" id="ARBA00023125"/>
    </source>
</evidence>
<evidence type="ECO:0000256" key="5">
    <source>
        <dbReference type="SAM" id="MobiDB-lite"/>
    </source>
</evidence>
<dbReference type="PROSITE" id="PS51755">
    <property type="entry name" value="OMPR_PHOB"/>
    <property type="match status" value="1"/>
</dbReference>
<keyword evidence="3" id="KW-0804">Transcription</keyword>
<dbReference type="Proteomes" id="UP000067523">
    <property type="component" value="Chromosome"/>
</dbReference>
<evidence type="ECO:0000259" key="6">
    <source>
        <dbReference type="PROSITE" id="PS51755"/>
    </source>
</evidence>
<dbReference type="AlphaFoldDB" id="A0A0U2XH16"/>
<evidence type="ECO:0000256" key="1">
    <source>
        <dbReference type="ARBA" id="ARBA00023015"/>
    </source>
</evidence>